<evidence type="ECO:0000313" key="1">
    <source>
        <dbReference type="EMBL" id="TYO98343.1"/>
    </source>
</evidence>
<reference evidence="1 2" key="1">
    <citation type="submission" date="2019-07" db="EMBL/GenBank/DDBJ databases">
        <title>Genomic Encyclopedia of Type Strains, Phase IV (KMG-IV): sequencing the most valuable type-strain genomes for metagenomic binning, comparative biology and taxonomic classification.</title>
        <authorList>
            <person name="Goeker M."/>
        </authorList>
    </citation>
    <scope>NUCLEOTIDE SEQUENCE [LARGE SCALE GENOMIC DNA]</scope>
    <source>
        <strain evidence="1 2">SS015</strain>
    </source>
</reference>
<dbReference type="AlphaFoldDB" id="A0A5D3WLG3"/>
<dbReference type="EMBL" id="VNIB01000007">
    <property type="protein sequence ID" value="TYO98343.1"/>
    <property type="molecule type" value="Genomic_DNA"/>
</dbReference>
<organism evidence="1 2">
    <name type="scientific">Geothermobacter ehrlichii</name>
    <dbReference type="NCBI Taxonomy" id="213224"/>
    <lineage>
        <taxon>Bacteria</taxon>
        <taxon>Pseudomonadati</taxon>
        <taxon>Thermodesulfobacteriota</taxon>
        <taxon>Desulfuromonadia</taxon>
        <taxon>Desulfuromonadales</taxon>
        <taxon>Geothermobacteraceae</taxon>
        <taxon>Geothermobacter</taxon>
    </lineage>
</organism>
<sequence length="58" mass="5669">MISIITATYNAAKTLADNLACIAGQSLLPGTGTCGASPRGGAGAAPGTLCDPIPGRYF</sequence>
<name>A0A5D3WLG3_9BACT</name>
<proteinExistence type="predicted"/>
<keyword evidence="2" id="KW-1185">Reference proteome</keyword>
<accession>A0A5D3WLG3</accession>
<protein>
    <submittedName>
        <fullName evidence="1">Uncharacterized protein</fullName>
    </submittedName>
</protein>
<evidence type="ECO:0000313" key="2">
    <source>
        <dbReference type="Proteomes" id="UP000324159"/>
    </source>
</evidence>
<gene>
    <name evidence="1" type="ORF">EDC39_107144</name>
</gene>
<dbReference type="Proteomes" id="UP000324159">
    <property type="component" value="Unassembled WGS sequence"/>
</dbReference>
<comment type="caution">
    <text evidence="1">The sequence shown here is derived from an EMBL/GenBank/DDBJ whole genome shotgun (WGS) entry which is preliminary data.</text>
</comment>